<sequence>MRLLIIGLLLIGCSIENKIESPTINGDWIFIENPEEITIDYFGLKFKNDTLYTIHDGGLTQEGKFLVNGDTIIVSEFGEKINKTRRIKKLTKDSLILTGGIFEDKYYSRQLEFVEKLKFNEIKLTAGKCFGDCPEFNLRITDSGLIQFKPINNCKVDKEKTFTIEREKKRKIDSLFQWTYIHKLDTSKVNSAIDDWALGIEISYGNGQRIVFRTTGSYIPFRLKGIFSLIINDLRERNLI</sequence>
<dbReference type="Pfam" id="PF20033">
    <property type="entry name" value="DUF6438"/>
    <property type="match status" value="1"/>
</dbReference>
<evidence type="ECO:0000313" key="3">
    <source>
        <dbReference type="EMBL" id="MBN7802430.1"/>
    </source>
</evidence>
<evidence type="ECO:0000313" key="4">
    <source>
        <dbReference type="Proteomes" id="UP000664698"/>
    </source>
</evidence>
<gene>
    <name evidence="2" type="ORF">J0A67_16250</name>
    <name evidence="3" type="ORF">J0A67_16270</name>
</gene>
<proteinExistence type="predicted"/>
<dbReference type="InterPro" id="IPR045497">
    <property type="entry name" value="DUF6438"/>
</dbReference>
<dbReference type="EMBL" id="JAFKCW010000004">
    <property type="protein sequence ID" value="MBN7802426.1"/>
    <property type="molecule type" value="Genomic_DNA"/>
</dbReference>
<dbReference type="Proteomes" id="UP000664698">
    <property type="component" value="Unassembled WGS sequence"/>
</dbReference>
<dbReference type="EMBL" id="JAFKCW010000004">
    <property type="protein sequence ID" value="MBN7802430.1"/>
    <property type="molecule type" value="Genomic_DNA"/>
</dbReference>
<dbReference type="RefSeq" id="WP_206570446.1">
    <property type="nucleotide sequence ID" value="NZ_JAFKCW010000004.1"/>
</dbReference>
<keyword evidence="4" id="KW-1185">Reference proteome</keyword>
<comment type="caution">
    <text evidence="3">The sequence shown here is derived from an EMBL/GenBank/DDBJ whole genome shotgun (WGS) entry which is preliminary data.</text>
</comment>
<evidence type="ECO:0000259" key="1">
    <source>
        <dbReference type="Pfam" id="PF20033"/>
    </source>
</evidence>
<evidence type="ECO:0000313" key="2">
    <source>
        <dbReference type="EMBL" id="MBN7802426.1"/>
    </source>
</evidence>
<accession>A0ABS3BTP7</accession>
<organism evidence="3 4">
    <name type="scientific">Algoriphagus aestuariicola</name>
    <dbReference type="NCBI Taxonomy" id="1852016"/>
    <lineage>
        <taxon>Bacteria</taxon>
        <taxon>Pseudomonadati</taxon>
        <taxon>Bacteroidota</taxon>
        <taxon>Cytophagia</taxon>
        <taxon>Cytophagales</taxon>
        <taxon>Cyclobacteriaceae</taxon>
        <taxon>Algoriphagus</taxon>
    </lineage>
</organism>
<feature type="domain" description="DUF6438" evidence="1">
    <location>
        <begin position="121"/>
        <end position="228"/>
    </location>
</feature>
<protein>
    <recommendedName>
        <fullName evidence="1">DUF6438 domain-containing protein</fullName>
    </recommendedName>
</protein>
<reference evidence="3 4" key="1">
    <citation type="submission" date="2021-03" db="EMBL/GenBank/DDBJ databases">
        <title>novel species isolated from a fishpond in China.</title>
        <authorList>
            <person name="Lu H."/>
            <person name="Cai Z."/>
        </authorList>
    </citation>
    <scope>NUCLEOTIDE SEQUENCE [LARGE SCALE GENOMIC DNA]</scope>
    <source>
        <strain evidence="3 4">JCM 31546</strain>
    </source>
</reference>
<name>A0ABS3BTP7_9BACT</name>